<dbReference type="FunFam" id="3.40.50.300:FF:000019">
    <property type="entry name" value="Translation initiation factor IF-2"/>
    <property type="match status" value="1"/>
</dbReference>
<evidence type="ECO:0000256" key="4">
    <source>
        <dbReference type="ARBA" id="ARBA00022917"/>
    </source>
</evidence>
<dbReference type="Gene3D" id="3.40.50.10050">
    <property type="entry name" value="Translation initiation factor IF- 2, domain 3"/>
    <property type="match status" value="1"/>
</dbReference>
<dbReference type="NCBIfam" id="TIGR00231">
    <property type="entry name" value="small_GTP"/>
    <property type="match status" value="1"/>
</dbReference>
<dbReference type="Pfam" id="PF22042">
    <property type="entry name" value="EF-G_D2"/>
    <property type="match status" value="1"/>
</dbReference>
<dbReference type="SUPFAM" id="SSF52156">
    <property type="entry name" value="Initiation factor IF2/eIF5b, domain 3"/>
    <property type="match status" value="1"/>
</dbReference>
<dbReference type="PANTHER" id="PTHR43381">
    <property type="entry name" value="TRANSLATION INITIATION FACTOR IF-2-RELATED"/>
    <property type="match status" value="1"/>
</dbReference>
<dbReference type="InterPro" id="IPR023115">
    <property type="entry name" value="TIF_IF2_dom3"/>
</dbReference>
<dbReference type="InterPro" id="IPR000795">
    <property type="entry name" value="T_Tr_GTP-bd_dom"/>
</dbReference>
<gene>
    <name evidence="7" type="ORF">COT49_03350</name>
</gene>
<accession>A0A2H0XFB9</accession>
<dbReference type="GO" id="GO:0005737">
    <property type="term" value="C:cytoplasm"/>
    <property type="evidence" value="ECO:0007669"/>
    <property type="project" value="TreeGrafter"/>
</dbReference>
<dbReference type="SUPFAM" id="SSF52540">
    <property type="entry name" value="P-loop containing nucleoside triphosphate hydrolases"/>
    <property type="match status" value="1"/>
</dbReference>
<dbReference type="CDD" id="cd01887">
    <property type="entry name" value="IF2_eIF5B"/>
    <property type="match status" value="1"/>
</dbReference>
<evidence type="ECO:0000256" key="1">
    <source>
        <dbReference type="ARBA" id="ARBA00007733"/>
    </source>
</evidence>
<dbReference type="Pfam" id="PF00009">
    <property type="entry name" value="GTP_EFTU"/>
    <property type="match status" value="1"/>
</dbReference>
<dbReference type="InterPro" id="IPR053905">
    <property type="entry name" value="EF-G-like_DII"/>
</dbReference>
<proteinExistence type="inferred from homology"/>
<dbReference type="InterPro" id="IPR005225">
    <property type="entry name" value="Small_GTP-bd"/>
</dbReference>
<dbReference type="Gene3D" id="3.40.50.300">
    <property type="entry name" value="P-loop containing nucleotide triphosphate hydrolases"/>
    <property type="match status" value="1"/>
</dbReference>
<dbReference type="PROSITE" id="PS51722">
    <property type="entry name" value="G_TR_2"/>
    <property type="match status" value="1"/>
</dbReference>
<evidence type="ECO:0000256" key="3">
    <source>
        <dbReference type="ARBA" id="ARBA00022741"/>
    </source>
</evidence>
<dbReference type="EMBL" id="PEYT01000029">
    <property type="protein sequence ID" value="PIS22839.1"/>
    <property type="molecule type" value="Genomic_DNA"/>
</dbReference>
<protein>
    <submittedName>
        <fullName evidence="7">Translation initiation factor IF-2</fullName>
    </submittedName>
</protein>
<dbReference type="GO" id="GO:0003743">
    <property type="term" value="F:translation initiation factor activity"/>
    <property type="evidence" value="ECO:0007669"/>
    <property type="project" value="UniProtKB-KW"/>
</dbReference>
<dbReference type="PANTHER" id="PTHR43381:SF4">
    <property type="entry name" value="EUKARYOTIC TRANSLATION INITIATION FACTOR 5B"/>
    <property type="match status" value="1"/>
</dbReference>
<dbReference type="GO" id="GO:0003924">
    <property type="term" value="F:GTPase activity"/>
    <property type="evidence" value="ECO:0007669"/>
    <property type="project" value="InterPro"/>
</dbReference>
<name>A0A2H0XFB9_UNCKA</name>
<evidence type="ECO:0000256" key="2">
    <source>
        <dbReference type="ARBA" id="ARBA00022540"/>
    </source>
</evidence>
<keyword evidence="2 7" id="KW-0396">Initiation factor</keyword>
<evidence type="ECO:0000313" key="7">
    <source>
        <dbReference type="EMBL" id="PIS22839.1"/>
    </source>
</evidence>
<dbReference type="FunFam" id="3.40.50.10050:FF:000001">
    <property type="entry name" value="Translation initiation factor IF-2"/>
    <property type="match status" value="1"/>
</dbReference>
<dbReference type="InterPro" id="IPR036925">
    <property type="entry name" value="TIF_IF2_dom3_sf"/>
</dbReference>
<organism evidence="7 8">
    <name type="scientific">candidate division WWE3 bacterium CG08_land_8_20_14_0_20_40_13</name>
    <dbReference type="NCBI Taxonomy" id="1975084"/>
    <lineage>
        <taxon>Bacteria</taxon>
        <taxon>Katanobacteria</taxon>
    </lineage>
</organism>
<keyword evidence="3" id="KW-0547">Nucleotide-binding</keyword>
<evidence type="ECO:0000259" key="6">
    <source>
        <dbReference type="PROSITE" id="PS51722"/>
    </source>
</evidence>
<evidence type="ECO:0000313" key="8">
    <source>
        <dbReference type="Proteomes" id="UP000230340"/>
    </source>
</evidence>
<dbReference type="InterPro" id="IPR009000">
    <property type="entry name" value="Transl_B-barrel_sf"/>
</dbReference>
<keyword evidence="4" id="KW-0648">Protein biosynthesis</keyword>
<dbReference type="Proteomes" id="UP000230340">
    <property type="component" value="Unassembled WGS sequence"/>
</dbReference>
<dbReference type="GO" id="GO:0005525">
    <property type="term" value="F:GTP binding"/>
    <property type="evidence" value="ECO:0007669"/>
    <property type="project" value="UniProtKB-KW"/>
</dbReference>
<feature type="domain" description="Tr-type G" evidence="6">
    <location>
        <begin position="3"/>
        <end position="173"/>
    </location>
</feature>
<comment type="similarity">
    <text evidence="1">Belongs to the TRAFAC class translation factor GTPase superfamily. Classic translation factor GTPase family. IF-2 subfamily.</text>
</comment>
<dbReference type="AlphaFoldDB" id="A0A2H0XFB9"/>
<dbReference type="SUPFAM" id="SSF50447">
    <property type="entry name" value="Translation proteins"/>
    <property type="match status" value="2"/>
</dbReference>
<reference evidence="8" key="1">
    <citation type="submission" date="2017-09" db="EMBL/GenBank/DDBJ databases">
        <title>Depth-based differentiation of microbial function through sediment-hosted aquifers and enrichment of novel symbionts in the deep terrestrial subsurface.</title>
        <authorList>
            <person name="Probst A.J."/>
            <person name="Ladd B."/>
            <person name="Jarett J.K."/>
            <person name="Geller-Mcgrath D.E."/>
            <person name="Sieber C.M.K."/>
            <person name="Emerson J.B."/>
            <person name="Anantharaman K."/>
            <person name="Thomas B.C."/>
            <person name="Malmstrom R."/>
            <person name="Stieglmeier M."/>
            <person name="Klingl A."/>
            <person name="Woyke T."/>
            <person name="Ryan C.M."/>
            <person name="Banfield J.F."/>
        </authorList>
    </citation>
    <scope>NUCLEOTIDE SEQUENCE [LARGE SCALE GENOMIC DNA]</scope>
</reference>
<dbReference type="InterPro" id="IPR027417">
    <property type="entry name" value="P-loop_NTPase"/>
</dbReference>
<comment type="caution">
    <text evidence="7">The sequence shown here is derived from an EMBL/GenBank/DDBJ whole genome shotgun (WGS) entry which is preliminary data.</text>
</comment>
<dbReference type="InterPro" id="IPR015760">
    <property type="entry name" value="TIF_IF2"/>
</dbReference>
<dbReference type="Gene3D" id="2.40.30.10">
    <property type="entry name" value="Translation factors"/>
    <property type="match status" value="2"/>
</dbReference>
<keyword evidence="5" id="KW-0342">GTP-binding</keyword>
<evidence type="ECO:0000256" key="5">
    <source>
        <dbReference type="ARBA" id="ARBA00023134"/>
    </source>
</evidence>
<sequence length="486" mass="52866">MQKRPPVVTIMGHVDHGKTSLLDAIRHTNVAQKEFGGITQHVGAYQITYKDRLITFVDTPGHEAFTQMRVRGGRVADIIILVVAVNEGVKPQTVEAISHAKASGAPIIVALTKIDIPGIILEKVKKELAVNGLLVEGFGGDIVAVPVSAKENKNINELLDTILLVWDMRVESVEKKEFSGLVIESLLDKKKGPVASVIVQSGTLAVGDTIFAGNLECKVKALIGFNNEQIKSVEASTPVAVLGFKEVPLVGSVLASTSHEVQDDIKEEIIEVDGKGKKILNIVIKADAQGTLEAILAGVVKLKSEQAILNILHSGVGDITQGDILLASTAGGIVMGFNVRYPSETEFFAKGRKVIVRTYHIIYELLDELEGALEGVVELEEEKIKGRAQIVAIFNLPSGDIICGCNVYAGRFKVGDKVAIWDSEENLKDFLKDPKKSEFNPLFETKIKRIKQEHDFVDAAPAGKNYGFLFDPQYLTPSVNFIIHKH</sequence>
<dbReference type="Pfam" id="PF11987">
    <property type="entry name" value="IF-2"/>
    <property type="match status" value="1"/>
</dbReference>